<dbReference type="AlphaFoldDB" id="A0AAV4NFF8"/>
<evidence type="ECO:0000313" key="2">
    <source>
        <dbReference type="EMBL" id="GIX83544.1"/>
    </source>
</evidence>
<name>A0AAV4NFF8_CAEEX</name>
<organism evidence="2 3">
    <name type="scientific">Caerostris extrusa</name>
    <name type="common">Bark spider</name>
    <name type="synonym">Caerostris bankana</name>
    <dbReference type="NCBI Taxonomy" id="172846"/>
    <lineage>
        <taxon>Eukaryota</taxon>
        <taxon>Metazoa</taxon>
        <taxon>Ecdysozoa</taxon>
        <taxon>Arthropoda</taxon>
        <taxon>Chelicerata</taxon>
        <taxon>Arachnida</taxon>
        <taxon>Araneae</taxon>
        <taxon>Araneomorphae</taxon>
        <taxon>Entelegynae</taxon>
        <taxon>Araneoidea</taxon>
        <taxon>Araneidae</taxon>
        <taxon>Caerostris</taxon>
    </lineage>
</organism>
<evidence type="ECO:0000313" key="3">
    <source>
        <dbReference type="Proteomes" id="UP001054945"/>
    </source>
</evidence>
<gene>
    <name evidence="2" type="ORF">CEXT_326461</name>
</gene>
<evidence type="ECO:0000256" key="1">
    <source>
        <dbReference type="SAM" id="MobiDB-lite"/>
    </source>
</evidence>
<feature type="region of interest" description="Disordered" evidence="1">
    <location>
        <begin position="70"/>
        <end position="97"/>
    </location>
</feature>
<reference evidence="2 3" key="1">
    <citation type="submission" date="2021-06" db="EMBL/GenBank/DDBJ databases">
        <title>Caerostris extrusa draft genome.</title>
        <authorList>
            <person name="Kono N."/>
            <person name="Arakawa K."/>
        </authorList>
    </citation>
    <scope>NUCLEOTIDE SEQUENCE [LARGE SCALE GENOMIC DNA]</scope>
</reference>
<dbReference type="EMBL" id="BPLR01020876">
    <property type="protein sequence ID" value="GIX83544.1"/>
    <property type="molecule type" value="Genomic_DNA"/>
</dbReference>
<protein>
    <submittedName>
        <fullName evidence="2">Uncharacterized protein</fullName>
    </submittedName>
</protein>
<sequence length="141" mass="15920">MRQAFKHEILPNEDIQAGLWYYGITYGIRYVTMRFYKLTSNRTSAAFLRWPLFQRRGRPHLLLPPLPPKVSGGGAESTLKSQNEWNRGDGLGRRNKKKKRKDCFLFLLYVSSSFGGDSSPDIITSYLAHLLGVGGEGVLGL</sequence>
<accession>A0AAV4NFF8</accession>
<proteinExistence type="predicted"/>
<keyword evidence="3" id="KW-1185">Reference proteome</keyword>
<dbReference type="Proteomes" id="UP001054945">
    <property type="component" value="Unassembled WGS sequence"/>
</dbReference>
<comment type="caution">
    <text evidence="2">The sequence shown here is derived from an EMBL/GenBank/DDBJ whole genome shotgun (WGS) entry which is preliminary data.</text>
</comment>